<feature type="region of interest" description="Disordered" evidence="1">
    <location>
        <begin position="29"/>
        <end position="121"/>
    </location>
</feature>
<feature type="compositionally biased region" description="Basic and acidic residues" evidence="1">
    <location>
        <begin position="92"/>
        <end position="121"/>
    </location>
</feature>
<organism evidence="2 3">
    <name type="scientific">Thalassiosira oceanica</name>
    <name type="common">Marine diatom</name>
    <dbReference type="NCBI Taxonomy" id="159749"/>
    <lineage>
        <taxon>Eukaryota</taxon>
        <taxon>Sar</taxon>
        <taxon>Stramenopiles</taxon>
        <taxon>Ochrophyta</taxon>
        <taxon>Bacillariophyta</taxon>
        <taxon>Coscinodiscophyceae</taxon>
        <taxon>Thalassiosirophycidae</taxon>
        <taxon>Thalassiosirales</taxon>
        <taxon>Thalassiosiraceae</taxon>
        <taxon>Thalassiosira</taxon>
    </lineage>
</organism>
<protein>
    <submittedName>
        <fullName evidence="2">Uncharacterized protein</fullName>
    </submittedName>
</protein>
<dbReference type="EMBL" id="AGNL01050574">
    <property type="protein sequence ID" value="EJK43832.1"/>
    <property type="molecule type" value="Genomic_DNA"/>
</dbReference>
<name>K0RBG5_THAOC</name>
<evidence type="ECO:0000313" key="3">
    <source>
        <dbReference type="Proteomes" id="UP000266841"/>
    </source>
</evidence>
<evidence type="ECO:0000313" key="2">
    <source>
        <dbReference type="EMBL" id="EJK43832.1"/>
    </source>
</evidence>
<sequence>MGNSGKSVWAETVDILDWKPERLHVRLVNQFQARGARARSRPDEDERAEETDDDEDVSDDENDDEGDSTILSSSSSTTSDSSSARRRRARGLRSDNSEGVVTEKGRAASDPRRADGRARLT</sequence>
<evidence type="ECO:0000256" key="1">
    <source>
        <dbReference type="SAM" id="MobiDB-lite"/>
    </source>
</evidence>
<feature type="compositionally biased region" description="Low complexity" evidence="1">
    <location>
        <begin position="68"/>
        <end position="82"/>
    </location>
</feature>
<gene>
    <name evidence="2" type="ORF">THAOC_37685</name>
</gene>
<feature type="compositionally biased region" description="Acidic residues" evidence="1">
    <location>
        <begin position="43"/>
        <end position="67"/>
    </location>
</feature>
<dbReference type="AlphaFoldDB" id="K0RBG5"/>
<comment type="caution">
    <text evidence="2">The sequence shown here is derived from an EMBL/GenBank/DDBJ whole genome shotgun (WGS) entry which is preliminary data.</text>
</comment>
<accession>K0RBG5</accession>
<keyword evidence="3" id="KW-1185">Reference proteome</keyword>
<dbReference type="Proteomes" id="UP000266841">
    <property type="component" value="Unassembled WGS sequence"/>
</dbReference>
<proteinExistence type="predicted"/>
<reference evidence="2 3" key="1">
    <citation type="journal article" date="2012" name="Genome Biol.">
        <title>Genome and low-iron response of an oceanic diatom adapted to chronic iron limitation.</title>
        <authorList>
            <person name="Lommer M."/>
            <person name="Specht M."/>
            <person name="Roy A.S."/>
            <person name="Kraemer L."/>
            <person name="Andreson R."/>
            <person name="Gutowska M.A."/>
            <person name="Wolf J."/>
            <person name="Bergner S.V."/>
            <person name="Schilhabel M.B."/>
            <person name="Klostermeier U.C."/>
            <person name="Beiko R.G."/>
            <person name="Rosenstiel P."/>
            <person name="Hippler M."/>
            <person name="Laroche J."/>
        </authorList>
    </citation>
    <scope>NUCLEOTIDE SEQUENCE [LARGE SCALE GENOMIC DNA]</scope>
    <source>
        <strain evidence="2 3">CCMP1005</strain>
    </source>
</reference>